<dbReference type="GeneID" id="7171709"/>
<evidence type="ECO:0000256" key="1">
    <source>
        <dbReference type="SAM" id="Phobius"/>
    </source>
</evidence>
<organism evidence="2 3">
    <name type="scientific">Desulfurococcus amylolyticus (strain DSM 18924 / JCM 16383 / VKM B-2413 / 1221n)</name>
    <name type="common">Desulfurococcus kamchatkensis</name>
    <dbReference type="NCBI Taxonomy" id="490899"/>
    <lineage>
        <taxon>Archaea</taxon>
        <taxon>Thermoproteota</taxon>
        <taxon>Thermoprotei</taxon>
        <taxon>Desulfurococcales</taxon>
        <taxon>Desulfurococcaceae</taxon>
        <taxon>Desulfurococcus</taxon>
    </lineage>
</organism>
<protein>
    <submittedName>
        <fullName evidence="2">Uncharacterized protein</fullName>
    </submittedName>
</protein>
<dbReference type="RefSeq" id="WP_012607873.1">
    <property type="nucleotide sequence ID" value="NC_011766.1"/>
</dbReference>
<dbReference type="AlphaFoldDB" id="B8D2Y4"/>
<gene>
    <name evidence="2" type="ordered locus">DKAM_0203</name>
</gene>
<evidence type="ECO:0000313" key="2">
    <source>
        <dbReference type="EMBL" id="ACL10531.1"/>
    </source>
</evidence>
<dbReference type="Proteomes" id="UP000006903">
    <property type="component" value="Chromosome"/>
</dbReference>
<dbReference type="EMBL" id="CP001140">
    <property type="protein sequence ID" value="ACL10531.1"/>
    <property type="molecule type" value="Genomic_DNA"/>
</dbReference>
<reference evidence="2 3" key="1">
    <citation type="journal article" date="2009" name="J. Bacteriol.">
        <title>Complete genome sequence of the anaerobic, protein-degrading hyperthermophilic crenarchaeon Desulfurococcus kamchatkensis.</title>
        <authorList>
            <person name="Ravin N.V."/>
            <person name="Mardanov A.V."/>
            <person name="Beletsky A.V."/>
            <person name="Kublanov I.V."/>
            <person name="Kolganova T.V."/>
            <person name="Lebedinsky A.V."/>
            <person name="Chernyh N.A."/>
            <person name="Bonch-Osmolovskaya E.A."/>
            <person name="Skryabin K.G."/>
        </authorList>
    </citation>
    <scope>NUCLEOTIDE SEQUENCE [LARGE SCALE GENOMIC DNA]</scope>
    <source>
        <strain evidence="3">DSM 18924 / JCM 16383 / VKM B-2413 / 1221n</strain>
    </source>
</reference>
<keyword evidence="1" id="KW-1133">Transmembrane helix</keyword>
<dbReference type="eggNOG" id="arCOG11061">
    <property type="taxonomic scope" value="Archaea"/>
</dbReference>
<keyword evidence="1" id="KW-0472">Membrane</keyword>
<keyword evidence="1" id="KW-0812">Transmembrane</keyword>
<sequence>MIARIPLLLLFTTMVFSSIISVHAGSVTVNIAGLYASIIYDPLEDNGVFDLNITLSSRSETPVELTLDNPFDPSVSLSLVSVDCEPGGNVVVDYDVDSITILFNNTSWVMLYFTIEGFMESSSLGSYVAYIDLTGYNDVANLLLTLQIPYGYQVNVMPSTGVTVSQGNESIIVNLSQALLYTVTTWVPVTEATTSPTATMTTITSSTTLTTIGTSATAITTSTEPATESIPVTHGVLGSILPLAIGIIIIVMIIVILVFYGYRR</sequence>
<dbReference type="KEGG" id="dka:DKAM_0203"/>
<feature type="transmembrane region" description="Helical" evidence="1">
    <location>
        <begin position="240"/>
        <end position="262"/>
    </location>
</feature>
<evidence type="ECO:0000313" key="3">
    <source>
        <dbReference type="Proteomes" id="UP000006903"/>
    </source>
</evidence>
<dbReference type="SMR" id="B8D2Y4"/>
<proteinExistence type="predicted"/>
<accession>B8D2Y4</accession>
<name>B8D2Y4_DESA1</name>
<dbReference type="HOGENOM" id="CLU_091957_0_0_2"/>